<dbReference type="EMBL" id="CAJOBH010052333">
    <property type="protein sequence ID" value="CAF4385079.1"/>
    <property type="molecule type" value="Genomic_DNA"/>
</dbReference>
<evidence type="ECO:0000313" key="2">
    <source>
        <dbReference type="EMBL" id="CAF4385079.1"/>
    </source>
</evidence>
<organism evidence="3 4">
    <name type="scientific">Rotaria magnacalcarata</name>
    <dbReference type="NCBI Taxonomy" id="392030"/>
    <lineage>
        <taxon>Eukaryota</taxon>
        <taxon>Metazoa</taxon>
        <taxon>Spiralia</taxon>
        <taxon>Gnathifera</taxon>
        <taxon>Rotifera</taxon>
        <taxon>Eurotatoria</taxon>
        <taxon>Bdelloidea</taxon>
        <taxon>Philodinida</taxon>
        <taxon>Philodinidae</taxon>
        <taxon>Rotaria</taxon>
    </lineage>
</organism>
<evidence type="ECO:0000256" key="1">
    <source>
        <dbReference type="SAM" id="MobiDB-lite"/>
    </source>
</evidence>
<feature type="region of interest" description="Disordered" evidence="1">
    <location>
        <begin position="1"/>
        <end position="34"/>
    </location>
</feature>
<protein>
    <submittedName>
        <fullName evidence="3">Uncharacterized protein</fullName>
    </submittedName>
</protein>
<gene>
    <name evidence="2" type="ORF">BYL167_LOCUS30905</name>
    <name evidence="3" type="ORF">GIL414_LOCUS35414</name>
</gene>
<accession>A0A8S2XW81</accession>
<evidence type="ECO:0000313" key="3">
    <source>
        <dbReference type="EMBL" id="CAF4516472.1"/>
    </source>
</evidence>
<dbReference type="Proteomes" id="UP000681720">
    <property type="component" value="Unassembled WGS sequence"/>
</dbReference>
<feature type="non-terminal residue" evidence="3">
    <location>
        <position position="1"/>
    </location>
</feature>
<dbReference type="EMBL" id="CAJOBJ010084874">
    <property type="protein sequence ID" value="CAF4516472.1"/>
    <property type="molecule type" value="Genomic_DNA"/>
</dbReference>
<evidence type="ECO:0000313" key="4">
    <source>
        <dbReference type="Proteomes" id="UP000681720"/>
    </source>
</evidence>
<dbReference type="AlphaFoldDB" id="A0A8S2XW81"/>
<proteinExistence type="predicted"/>
<reference evidence="3" key="1">
    <citation type="submission" date="2021-02" db="EMBL/GenBank/DDBJ databases">
        <authorList>
            <person name="Nowell W R."/>
        </authorList>
    </citation>
    <scope>NUCLEOTIDE SEQUENCE</scope>
</reference>
<dbReference type="Proteomes" id="UP000681967">
    <property type="component" value="Unassembled WGS sequence"/>
</dbReference>
<sequence length="34" mass="3944">MATRVKNYYKKKPGKQDNPPMLEYGEISYAHTSP</sequence>
<comment type="caution">
    <text evidence="3">The sequence shown here is derived from an EMBL/GenBank/DDBJ whole genome shotgun (WGS) entry which is preliminary data.</text>
</comment>
<name>A0A8S2XW81_9BILA</name>